<feature type="domain" description="Helix-hairpin-helix DNA-binding motif class 1" evidence="1">
    <location>
        <begin position="168"/>
        <end position="187"/>
    </location>
</feature>
<dbReference type="InterPro" id="IPR003583">
    <property type="entry name" value="Hlx-hairpin-Hlx_DNA-bd_motif"/>
</dbReference>
<gene>
    <name evidence="2" type="ORF">QWT69_06730</name>
</gene>
<organism evidence="2 3">
    <name type="scientific">Sporosarcina oncorhynchi</name>
    <dbReference type="NCBI Taxonomy" id="3056444"/>
    <lineage>
        <taxon>Bacteria</taxon>
        <taxon>Bacillati</taxon>
        <taxon>Bacillota</taxon>
        <taxon>Bacilli</taxon>
        <taxon>Bacillales</taxon>
        <taxon>Caryophanaceae</taxon>
        <taxon>Sporosarcina</taxon>
    </lineage>
</organism>
<dbReference type="NCBIfam" id="TIGR00426">
    <property type="entry name" value="competence protein ComEA helix-hairpin-helix repeat region"/>
    <property type="match status" value="1"/>
</dbReference>
<proteinExistence type="predicted"/>
<evidence type="ECO:0000313" key="2">
    <source>
        <dbReference type="EMBL" id="WOV88797.1"/>
    </source>
</evidence>
<dbReference type="SMART" id="SM00278">
    <property type="entry name" value="HhH1"/>
    <property type="match status" value="2"/>
</dbReference>
<dbReference type="Pfam" id="PF10531">
    <property type="entry name" value="SLBB"/>
    <property type="match status" value="1"/>
</dbReference>
<dbReference type="RefSeq" id="WP_317970225.1">
    <property type="nucleotide sequence ID" value="NZ_CP129118.1"/>
</dbReference>
<dbReference type="InterPro" id="IPR004509">
    <property type="entry name" value="Competence_ComEA_HhH"/>
</dbReference>
<feature type="domain" description="Helix-hairpin-helix DNA-binding motif class 1" evidence="1">
    <location>
        <begin position="198"/>
        <end position="217"/>
    </location>
</feature>
<dbReference type="Gene3D" id="1.10.150.310">
    <property type="entry name" value="Tex RuvX-like domain-like"/>
    <property type="match status" value="1"/>
</dbReference>
<dbReference type="PANTHER" id="PTHR21180">
    <property type="entry name" value="ENDONUCLEASE/EXONUCLEASE/PHOSPHATASE FAMILY DOMAIN-CONTAINING PROTEIN 1"/>
    <property type="match status" value="1"/>
</dbReference>
<evidence type="ECO:0000313" key="3">
    <source>
        <dbReference type="Proteomes" id="UP001303902"/>
    </source>
</evidence>
<reference evidence="2 3" key="1">
    <citation type="submission" date="2023-06" db="EMBL/GenBank/DDBJ databases">
        <title>Sporosarcina sp. nov., isolated from Korean tranditional fermented seafood 'Jeotgal'.</title>
        <authorList>
            <person name="Yang A.I."/>
            <person name="Shin N.-R."/>
        </authorList>
    </citation>
    <scope>NUCLEOTIDE SEQUENCE [LARGE SCALE GENOMIC DNA]</scope>
    <source>
        <strain evidence="2 3">T2O-4</strain>
    </source>
</reference>
<keyword evidence="3" id="KW-1185">Reference proteome</keyword>
<dbReference type="InterPro" id="IPR010994">
    <property type="entry name" value="RuvA_2-like"/>
</dbReference>
<dbReference type="PANTHER" id="PTHR21180:SF32">
    <property type="entry name" value="ENDONUCLEASE_EXONUCLEASE_PHOSPHATASE FAMILY DOMAIN-CONTAINING PROTEIN 1"/>
    <property type="match status" value="1"/>
</dbReference>
<name>A0ABZ0LAP7_9BACL</name>
<evidence type="ECO:0000259" key="1">
    <source>
        <dbReference type="SMART" id="SM00278"/>
    </source>
</evidence>
<dbReference type="InterPro" id="IPR051675">
    <property type="entry name" value="Endo/Exo/Phosphatase_dom_1"/>
</dbReference>
<protein>
    <submittedName>
        <fullName evidence="2">Helix-hairpin-helix domain-containing protein</fullName>
    </submittedName>
</protein>
<dbReference type="Proteomes" id="UP001303902">
    <property type="component" value="Chromosome"/>
</dbReference>
<accession>A0ABZ0LAP7</accession>
<dbReference type="Gene3D" id="3.10.560.10">
    <property type="entry name" value="Outer membrane lipoprotein wza domain like"/>
    <property type="match status" value="1"/>
</dbReference>
<dbReference type="EMBL" id="CP129118">
    <property type="protein sequence ID" value="WOV88797.1"/>
    <property type="molecule type" value="Genomic_DNA"/>
</dbReference>
<dbReference type="Pfam" id="PF12836">
    <property type="entry name" value="HHH_3"/>
    <property type="match status" value="1"/>
</dbReference>
<dbReference type="SUPFAM" id="SSF47781">
    <property type="entry name" value="RuvA domain 2-like"/>
    <property type="match status" value="1"/>
</dbReference>
<dbReference type="InterPro" id="IPR019554">
    <property type="entry name" value="Soluble_ligand-bd"/>
</dbReference>
<sequence>MKTLFRKLAFLKWRKIITPIAAIAVLSVILFFPRGQADSQLTVASGSSPFFEVEEEVAKTEEEPYSAVIPTAPAPIVVDVQGAVLHPGVYSLKEGDRLIDAIHAAGGYLADANSRMLNHAMKLTDEFYVYVPLEGEEVSQPGFTTSITGIMEKQTTDGKVNINLAELQELMTIPGIGPSKAAAIIQYRDENGSFTSTDALMDVSGIGQKTFEKLASFVTVD</sequence>